<dbReference type="GO" id="GO:0005634">
    <property type="term" value="C:nucleus"/>
    <property type="evidence" value="ECO:0007669"/>
    <property type="project" value="TreeGrafter"/>
</dbReference>
<evidence type="ECO:0000256" key="1">
    <source>
        <dbReference type="ARBA" id="ARBA00022723"/>
    </source>
</evidence>
<keyword evidence="6" id="KW-0539">Nucleus</keyword>
<dbReference type="PANTHER" id="PTHR31944:SF130">
    <property type="entry name" value="ZN(II)2CYS6 TRANSCRIPTION FACTO (EUROFUNG)"/>
    <property type="match status" value="1"/>
</dbReference>
<evidence type="ECO:0000256" key="3">
    <source>
        <dbReference type="ARBA" id="ARBA00023015"/>
    </source>
</evidence>
<dbReference type="Pfam" id="PF00172">
    <property type="entry name" value="Zn_clus"/>
    <property type="match status" value="1"/>
</dbReference>
<dbReference type="SUPFAM" id="SSF57701">
    <property type="entry name" value="Zn2/Cys6 DNA-binding domain"/>
    <property type="match status" value="1"/>
</dbReference>
<sequence>MSIRCPALSNTLRPHHRDIDFHHHPHWLIMSAPGAEWISDRSREYTPEGSDDHHEASQQRISKKRKVLSCYACRSRKMKCDRVFPVCGRCQKTGRSSECAYDPRLIEESRANAGAQTEGGMSFTPTTRPTDGQSPADTSDALRWKIHVQERRIAMLEQRLAIQFDAKKSAQYTDIVAAEPAFKEEVMLRRKGFRSQFHGPTSVMSTISTYHELHAFTREALALDRFIIRIKSDFKQFRNRKKKLVNECVAKSCDTDAEILAALPERSVVDAQAVLYFDTWEKSYRILHEPTFWREYCEFWEKSGNGEPQISFAVMLLLIVAITKCLTPKDATFIGDTTADRHAAGELIDICEGWINQQPRKRVTLRDFQIYCLALLSKRVNSIKAKQDWVVSGELLRFSLASGIHRDCASLGHEATSVFDEEMKRRLWVTIMELELHASVESGLPSSLTTLYFDAAPPANLADDAFSNDTHQLPTASEQFTSTSYLVATTRSLPLRIHLTQLLNTPSGGLQYADILQFDAQIRSAISALPTWNEERAALPSGLLRLQLHQYLLMLHKRYARLAHEDSRYTHSFTTVVDTCSSIIAIHEDLLSKGILALNTMRNDVVRVGLTLSQVVYHNCARNIVGSAVPSTDKQDTQSGDAQRYPSNVDIAKRWYLSNLPVQLSTLPHEPFLSRLLCTSSIEILERTMQLFEQKVFRMGTGYMEYWVMSTAINMLPLSPTPASSIAYLDNSKDDIPSRCRKSLDCFRNLALRILTLQQDPENSLAVSLRDTMAIVSASDSGGTHSGTGIPNRMADTRVGLPMAVNSSFAPMAGVGIGLNTGDGSGDLNAYVDSLQDVPMDMGSWPFPDFWAFDLGGDF</sequence>
<name>A0A3M7MH66_9PLEO</name>
<dbReference type="InterPro" id="IPR036864">
    <property type="entry name" value="Zn2-C6_fun-type_DNA-bd_sf"/>
</dbReference>
<evidence type="ECO:0000256" key="7">
    <source>
        <dbReference type="SAM" id="MobiDB-lite"/>
    </source>
</evidence>
<dbReference type="InterPro" id="IPR007219">
    <property type="entry name" value="XnlR_reg_dom"/>
</dbReference>
<dbReference type="PANTHER" id="PTHR31944">
    <property type="entry name" value="HEME-RESPONSIVE ZINC FINGER TRANSCRIPTION FACTOR HAP1"/>
    <property type="match status" value="1"/>
</dbReference>
<evidence type="ECO:0000313" key="9">
    <source>
        <dbReference type="EMBL" id="RMZ73896.1"/>
    </source>
</evidence>
<dbReference type="Gene3D" id="4.10.240.10">
    <property type="entry name" value="Zn(2)-C6 fungal-type DNA-binding domain"/>
    <property type="match status" value="1"/>
</dbReference>
<accession>A0A3M7MH66</accession>
<protein>
    <submittedName>
        <fullName evidence="9">C6 zinc finger domain containing</fullName>
    </submittedName>
</protein>
<dbReference type="CDD" id="cd12148">
    <property type="entry name" value="fungal_TF_MHR"/>
    <property type="match status" value="1"/>
</dbReference>
<evidence type="ECO:0000256" key="5">
    <source>
        <dbReference type="ARBA" id="ARBA00023163"/>
    </source>
</evidence>
<dbReference type="GO" id="GO:0001228">
    <property type="term" value="F:DNA-binding transcription activator activity, RNA polymerase II-specific"/>
    <property type="evidence" value="ECO:0007669"/>
    <property type="project" value="TreeGrafter"/>
</dbReference>
<keyword evidence="1" id="KW-0479">Metal-binding</keyword>
<dbReference type="Pfam" id="PF04082">
    <property type="entry name" value="Fungal_trans"/>
    <property type="match status" value="1"/>
</dbReference>
<dbReference type="PROSITE" id="PS50048">
    <property type="entry name" value="ZN2_CY6_FUNGAL_2"/>
    <property type="match status" value="1"/>
</dbReference>
<dbReference type="PROSITE" id="PS00463">
    <property type="entry name" value="ZN2_CY6_FUNGAL_1"/>
    <property type="match status" value="1"/>
</dbReference>
<dbReference type="SMART" id="SM00066">
    <property type="entry name" value="GAL4"/>
    <property type="match status" value="1"/>
</dbReference>
<keyword evidence="3" id="KW-0805">Transcription regulation</keyword>
<gene>
    <name evidence="9" type="ORF">GMOD_00004698</name>
</gene>
<evidence type="ECO:0000256" key="6">
    <source>
        <dbReference type="ARBA" id="ARBA00023242"/>
    </source>
</evidence>
<keyword evidence="4" id="KW-0238">DNA-binding</keyword>
<proteinExistence type="predicted"/>
<reference evidence="9 10" key="1">
    <citation type="journal article" date="2014" name="PLoS ONE">
        <title>De novo Genome Assembly of the Fungal Plant Pathogen Pyrenophora semeniperda.</title>
        <authorList>
            <person name="Soliai M.M."/>
            <person name="Meyer S.E."/>
            <person name="Udall J.A."/>
            <person name="Elzinga D.E."/>
            <person name="Hermansen R.A."/>
            <person name="Bodily P.M."/>
            <person name="Hart A.A."/>
            <person name="Coleman C.E."/>
        </authorList>
    </citation>
    <scope>NUCLEOTIDE SEQUENCE [LARGE SCALE GENOMIC DNA]</scope>
    <source>
        <strain evidence="9 10">CCB06</strain>
        <tissue evidence="9">Mycelium</tissue>
    </source>
</reference>
<evidence type="ECO:0000313" key="10">
    <source>
        <dbReference type="Proteomes" id="UP000265663"/>
    </source>
</evidence>
<dbReference type="InterPro" id="IPR051430">
    <property type="entry name" value="Fungal_TF_Env_Response"/>
</dbReference>
<evidence type="ECO:0000259" key="8">
    <source>
        <dbReference type="PROSITE" id="PS50048"/>
    </source>
</evidence>
<dbReference type="OrthoDB" id="4236860at2759"/>
<dbReference type="AlphaFoldDB" id="A0A3M7MH66"/>
<dbReference type="InterPro" id="IPR001138">
    <property type="entry name" value="Zn2Cys6_DnaBD"/>
</dbReference>
<keyword evidence="5" id="KW-0804">Transcription</keyword>
<organism evidence="9 10">
    <name type="scientific">Pyrenophora seminiperda CCB06</name>
    <dbReference type="NCBI Taxonomy" id="1302712"/>
    <lineage>
        <taxon>Eukaryota</taxon>
        <taxon>Fungi</taxon>
        <taxon>Dikarya</taxon>
        <taxon>Ascomycota</taxon>
        <taxon>Pezizomycotina</taxon>
        <taxon>Dothideomycetes</taxon>
        <taxon>Pleosporomycetidae</taxon>
        <taxon>Pleosporales</taxon>
        <taxon>Pleosporineae</taxon>
        <taxon>Pleosporaceae</taxon>
        <taxon>Pyrenophora</taxon>
    </lineage>
</organism>
<evidence type="ECO:0000256" key="4">
    <source>
        <dbReference type="ARBA" id="ARBA00023125"/>
    </source>
</evidence>
<feature type="domain" description="Zn(2)-C6 fungal-type" evidence="8">
    <location>
        <begin position="69"/>
        <end position="101"/>
    </location>
</feature>
<feature type="compositionally biased region" description="Polar residues" evidence="7">
    <location>
        <begin position="123"/>
        <end position="137"/>
    </location>
</feature>
<dbReference type="EMBL" id="KE747843">
    <property type="protein sequence ID" value="RMZ73896.1"/>
    <property type="molecule type" value="Genomic_DNA"/>
</dbReference>
<keyword evidence="2" id="KW-0862">Zinc</keyword>
<keyword evidence="10" id="KW-1185">Reference proteome</keyword>
<dbReference type="GO" id="GO:0006351">
    <property type="term" value="P:DNA-templated transcription"/>
    <property type="evidence" value="ECO:0007669"/>
    <property type="project" value="InterPro"/>
</dbReference>
<dbReference type="Proteomes" id="UP000265663">
    <property type="component" value="Unassembled WGS sequence"/>
</dbReference>
<evidence type="ECO:0000256" key="2">
    <source>
        <dbReference type="ARBA" id="ARBA00022833"/>
    </source>
</evidence>
<dbReference type="GO" id="GO:0008270">
    <property type="term" value="F:zinc ion binding"/>
    <property type="evidence" value="ECO:0007669"/>
    <property type="project" value="InterPro"/>
</dbReference>
<feature type="region of interest" description="Disordered" evidence="7">
    <location>
        <begin position="110"/>
        <end position="138"/>
    </location>
</feature>
<dbReference type="GO" id="GO:0000978">
    <property type="term" value="F:RNA polymerase II cis-regulatory region sequence-specific DNA binding"/>
    <property type="evidence" value="ECO:0007669"/>
    <property type="project" value="TreeGrafter"/>
</dbReference>
<dbReference type="CDD" id="cd00067">
    <property type="entry name" value="GAL4"/>
    <property type="match status" value="1"/>
</dbReference>